<gene>
    <name evidence="2" type="ORF">GQA70_18195</name>
</gene>
<evidence type="ECO:0000313" key="2">
    <source>
        <dbReference type="EMBL" id="QRF68068.1"/>
    </source>
</evidence>
<feature type="domain" description="Calcineurin-like phosphoesterase" evidence="1">
    <location>
        <begin position="25"/>
        <end position="194"/>
    </location>
</feature>
<dbReference type="RefSeq" id="WP_031322468.1">
    <property type="nucleotide sequence ID" value="NZ_CP047166.1"/>
</dbReference>
<sequence>MKLFPRLFHRPGKARYDAPVEPETPFFALGDLHGCDTLLRHMLDRLDRLAHPTARLVCLGDYVDRGESSRMVLRRLHTLSRSAGDLMVCLMGNHERMLLDAMDNPARDGPRWLRHGGLQTLASYGIQPPGPNAPESAWLEMRDALRAAMGEGIEAWLRALPLSWQTGNVVAVHAGADPSRPIAEQSDNTLLWGHPDFGRVARTDGLWIVHGHSIVDDPVWHAGRISVDTGAYATGRLTAALVERQSVEFLCT</sequence>
<dbReference type="InterPro" id="IPR029052">
    <property type="entry name" value="Metallo-depent_PP-like"/>
</dbReference>
<organism evidence="2 3">
    <name type="scientific">Ponticoccus alexandrii</name>
    <dbReference type="NCBI Taxonomy" id="1943633"/>
    <lineage>
        <taxon>Bacteria</taxon>
        <taxon>Pseudomonadati</taxon>
        <taxon>Pseudomonadota</taxon>
        <taxon>Alphaproteobacteria</taxon>
        <taxon>Rhodobacterales</taxon>
        <taxon>Roseobacteraceae</taxon>
        <taxon>Ponticoccus</taxon>
    </lineage>
</organism>
<evidence type="ECO:0000313" key="3">
    <source>
        <dbReference type="Proteomes" id="UP000596387"/>
    </source>
</evidence>
<dbReference type="PANTHER" id="PTHR42850">
    <property type="entry name" value="METALLOPHOSPHOESTERASE"/>
    <property type="match status" value="1"/>
</dbReference>
<dbReference type="Pfam" id="PF00149">
    <property type="entry name" value="Metallophos"/>
    <property type="match status" value="1"/>
</dbReference>
<keyword evidence="3" id="KW-1185">Reference proteome</keyword>
<dbReference type="Gene3D" id="3.60.21.10">
    <property type="match status" value="1"/>
</dbReference>
<accession>A0ABX7FCF4</accession>
<dbReference type="SUPFAM" id="SSF56300">
    <property type="entry name" value="Metallo-dependent phosphatases"/>
    <property type="match status" value="1"/>
</dbReference>
<dbReference type="CDD" id="cd00144">
    <property type="entry name" value="MPP_PPP_family"/>
    <property type="match status" value="1"/>
</dbReference>
<dbReference type="Proteomes" id="UP000596387">
    <property type="component" value="Chromosome"/>
</dbReference>
<dbReference type="InterPro" id="IPR050126">
    <property type="entry name" value="Ap4A_hydrolase"/>
</dbReference>
<reference evidence="2 3" key="1">
    <citation type="submission" date="2019-12" db="EMBL/GenBank/DDBJ databases">
        <title>Complete Genome Sequence of a Quorum-Sensing Bacterium,Rhodobacteraceae bacterium C31, Isolated from a marine microalgae symbiotic bacteria.</title>
        <authorList>
            <person name="Zhang Y."/>
        </authorList>
    </citation>
    <scope>NUCLEOTIDE SEQUENCE [LARGE SCALE GENOMIC DNA]</scope>
    <source>
        <strain evidence="2 3">C31</strain>
    </source>
</reference>
<dbReference type="EMBL" id="CP047166">
    <property type="protein sequence ID" value="QRF68068.1"/>
    <property type="molecule type" value="Genomic_DNA"/>
</dbReference>
<dbReference type="InterPro" id="IPR004843">
    <property type="entry name" value="Calcineurin-like_PHP"/>
</dbReference>
<evidence type="ECO:0000259" key="1">
    <source>
        <dbReference type="Pfam" id="PF00149"/>
    </source>
</evidence>
<dbReference type="PANTHER" id="PTHR42850:SF4">
    <property type="entry name" value="ZINC-DEPENDENT ENDOPOLYPHOSPHATASE"/>
    <property type="match status" value="1"/>
</dbReference>
<name>A0ABX7FCF4_9RHOB</name>
<protein>
    <submittedName>
        <fullName evidence="2">Serine/threonine protein phosphatase</fullName>
    </submittedName>
</protein>
<proteinExistence type="predicted"/>